<dbReference type="InterPro" id="IPR050808">
    <property type="entry name" value="Phage_Integrase"/>
</dbReference>
<evidence type="ECO:0000259" key="5">
    <source>
        <dbReference type="Pfam" id="PF00589"/>
    </source>
</evidence>
<dbReference type="Pfam" id="PF13356">
    <property type="entry name" value="Arm-DNA-bind_3"/>
    <property type="match status" value="1"/>
</dbReference>
<dbReference type="InterPro" id="IPR011010">
    <property type="entry name" value="DNA_brk_join_enz"/>
</dbReference>
<feature type="domain" description="Tyr recombinase" evidence="5">
    <location>
        <begin position="265"/>
        <end position="384"/>
    </location>
</feature>
<organism evidence="7 8">
    <name type="scientific">Aureimonas ureilytica</name>
    <dbReference type="NCBI Taxonomy" id="401562"/>
    <lineage>
        <taxon>Bacteria</taxon>
        <taxon>Pseudomonadati</taxon>
        <taxon>Pseudomonadota</taxon>
        <taxon>Alphaproteobacteria</taxon>
        <taxon>Hyphomicrobiales</taxon>
        <taxon>Aurantimonadaceae</taxon>
        <taxon>Aureimonas</taxon>
    </lineage>
</organism>
<gene>
    <name evidence="7" type="ORF">NS365_05670</name>
</gene>
<feature type="region of interest" description="Disordered" evidence="4">
    <location>
        <begin position="464"/>
        <end position="512"/>
    </location>
</feature>
<dbReference type="InterPro" id="IPR025166">
    <property type="entry name" value="Integrase_DNA_bind_dom"/>
</dbReference>
<accession>A0A175RT52</accession>
<dbReference type="Pfam" id="PF00589">
    <property type="entry name" value="Phage_integrase"/>
    <property type="match status" value="1"/>
</dbReference>
<keyword evidence="2" id="KW-0229">DNA integration</keyword>
<dbReference type="GO" id="GO:0015074">
    <property type="term" value="P:DNA integration"/>
    <property type="evidence" value="ECO:0007669"/>
    <property type="project" value="UniProtKB-KW"/>
</dbReference>
<dbReference type="SUPFAM" id="SSF56349">
    <property type="entry name" value="DNA breaking-rejoining enzymes"/>
    <property type="match status" value="1"/>
</dbReference>
<dbReference type="PATRIC" id="fig|401562.4.peg.765"/>
<evidence type="ECO:0000256" key="4">
    <source>
        <dbReference type="SAM" id="MobiDB-lite"/>
    </source>
</evidence>
<keyword evidence="8" id="KW-1185">Reference proteome</keyword>
<evidence type="ECO:0000256" key="3">
    <source>
        <dbReference type="ARBA" id="ARBA00023172"/>
    </source>
</evidence>
<dbReference type="Proteomes" id="UP000078529">
    <property type="component" value="Unassembled WGS sequence"/>
</dbReference>
<dbReference type="EMBL" id="LDQA01000014">
    <property type="protein sequence ID" value="KTR06920.1"/>
    <property type="molecule type" value="Genomic_DNA"/>
</dbReference>
<evidence type="ECO:0000313" key="8">
    <source>
        <dbReference type="Proteomes" id="UP000078529"/>
    </source>
</evidence>
<evidence type="ECO:0000256" key="1">
    <source>
        <dbReference type="ARBA" id="ARBA00008857"/>
    </source>
</evidence>
<reference evidence="7 8" key="1">
    <citation type="journal article" date="2016" name="Front. Microbiol.">
        <title>Genomic Resource of Rice Seed Associated Bacteria.</title>
        <authorList>
            <person name="Midha S."/>
            <person name="Bansal K."/>
            <person name="Sharma S."/>
            <person name="Kumar N."/>
            <person name="Patil P.P."/>
            <person name="Chaudhry V."/>
            <person name="Patil P.B."/>
        </authorList>
    </citation>
    <scope>NUCLEOTIDE SEQUENCE [LARGE SCALE GENOMIC DNA]</scope>
    <source>
        <strain evidence="7 8">NS365</strain>
    </source>
</reference>
<evidence type="ECO:0000313" key="7">
    <source>
        <dbReference type="EMBL" id="KTR06920.1"/>
    </source>
</evidence>
<feature type="domain" description="Integrase DNA-binding" evidence="6">
    <location>
        <begin position="14"/>
        <end position="92"/>
    </location>
</feature>
<proteinExistence type="inferred from homology"/>
<dbReference type="PANTHER" id="PTHR30629:SF2">
    <property type="entry name" value="PROPHAGE INTEGRASE INTS-RELATED"/>
    <property type="match status" value="1"/>
</dbReference>
<protein>
    <submittedName>
        <fullName evidence="7">Uncharacterized protein</fullName>
    </submittedName>
</protein>
<sequence length="598" mass="66706">MPSESKTKTPPTRLTAARVDQIVREPGDTEFSDLQQPGLYLRQSKRGASWRISVMSNGKRNQFKIGSPPTLGLADARRIAGAGIDRVKAGYDLDLRWLDGQYVALGLRPEPSPVATMSRVRAKTWLYEEGVDAYIASLGDGVRRLGSRRSYRQTLMGPHVRKALVGKSIVDIDRRTVAAIVSEMGRAKKFSGAEQLCTQMRMFWGFLSDDENSKASGVEHNVMIGLKPPKRPEDRPRGSTVRVPGLPGVGLAIAVARSGVLHPTTSLAAEFVVLTLQRRQTIASARVDEMMLDGRRPYWDIAGERMKLRQGHAIPLFGRSLEIVHEAIEISKQSGSEYLFPEIRTGKRTTENPDPGHISLSALSHGMSYSADVSPHRLRHAFTSVINGMEDDEDDDDDDLDAEAVFSRIANRKLMVKLILDHREGRIGSTDLHYDFAQLLKVKARILREWVQAIEKPTADAIDSYDPVAGKSKLQERRRSHQKTPKLSESRRHKNAMAKIRTARETEESASAEDTTIIQRVFEDHRTGHISDEAALHALRLPDIEHLVAHRIVAGHDISERPDLAGVVASALKRWKEVRQAWADREKGLPLPDFEAAE</sequence>
<comment type="similarity">
    <text evidence="1">Belongs to the 'phage' integrase family.</text>
</comment>
<dbReference type="AlphaFoldDB" id="A0A175RT52"/>
<dbReference type="PANTHER" id="PTHR30629">
    <property type="entry name" value="PROPHAGE INTEGRASE"/>
    <property type="match status" value="1"/>
</dbReference>
<dbReference type="Gene3D" id="3.30.160.390">
    <property type="entry name" value="Integrase, DNA-binding domain"/>
    <property type="match status" value="1"/>
</dbReference>
<comment type="caution">
    <text evidence="7">The sequence shown here is derived from an EMBL/GenBank/DDBJ whole genome shotgun (WGS) entry which is preliminary data.</text>
</comment>
<dbReference type="InterPro" id="IPR013762">
    <property type="entry name" value="Integrase-like_cat_sf"/>
</dbReference>
<dbReference type="GO" id="GO:0006310">
    <property type="term" value="P:DNA recombination"/>
    <property type="evidence" value="ECO:0007669"/>
    <property type="project" value="UniProtKB-KW"/>
</dbReference>
<dbReference type="InterPro" id="IPR002104">
    <property type="entry name" value="Integrase_catalytic"/>
</dbReference>
<evidence type="ECO:0000259" key="6">
    <source>
        <dbReference type="Pfam" id="PF13356"/>
    </source>
</evidence>
<keyword evidence="3" id="KW-0233">DNA recombination</keyword>
<dbReference type="RefSeq" id="WP_058599316.1">
    <property type="nucleotide sequence ID" value="NZ_LDQA01000014.1"/>
</dbReference>
<dbReference type="InterPro" id="IPR038488">
    <property type="entry name" value="Integrase_DNA-bd_sf"/>
</dbReference>
<name>A0A175RT52_9HYPH</name>
<dbReference type="Gene3D" id="1.10.443.10">
    <property type="entry name" value="Intergrase catalytic core"/>
    <property type="match status" value="1"/>
</dbReference>
<dbReference type="GO" id="GO:0003677">
    <property type="term" value="F:DNA binding"/>
    <property type="evidence" value="ECO:0007669"/>
    <property type="project" value="InterPro"/>
</dbReference>
<evidence type="ECO:0000256" key="2">
    <source>
        <dbReference type="ARBA" id="ARBA00022908"/>
    </source>
</evidence>